<proteinExistence type="inferred from homology"/>
<dbReference type="InterPro" id="IPR003000">
    <property type="entry name" value="Sirtuin"/>
</dbReference>
<evidence type="ECO:0000256" key="4">
    <source>
        <dbReference type="PROSITE-ProRule" id="PRU00236"/>
    </source>
</evidence>
<feature type="active site" description="Proton acceptor" evidence="4">
    <location>
        <position position="163"/>
    </location>
</feature>
<dbReference type="GO" id="GO:0005524">
    <property type="term" value="F:ATP binding"/>
    <property type="evidence" value="ECO:0007669"/>
    <property type="project" value="InterPro"/>
</dbReference>
<feature type="binding site" evidence="4">
    <location>
        <position position="210"/>
    </location>
    <ligand>
        <name>Zn(2+)</name>
        <dbReference type="ChEBI" id="CHEBI:29105"/>
    </ligand>
</feature>
<dbReference type="InterPro" id="IPR000719">
    <property type="entry name" value="Prot_kinase_dom"/>
</dbReference>
<feature type="domain" description="Deacetylase sirtuin-type" evidence="6">
    <location>
        <begin position="38"/>
        <end position="311"/>
    </location>
</feature>
<sequence>MGENDIKDEMMFDIIDDNFVDTEEDYEKLSRSSEMEIYLKSKHLLNDLARDMVDGKKVLFVTGAGLSVPSGLAAYRGTKKAVWEKFVTDWGTRSKWRKDPMLWWNHFWLNTHEKQEYIDALPNNGHLAIANLVDACNVKIITQNIDQLHLKSGVPEPKVIEIHGRIGLYKCVKPGCKYSMDQSIDIDINSYAINNTQMKLGNLQISTPLCPACSQPILPQSLLFDEEYKSHNFYRWDDASNWMDKADVVVFVGTSFSVGITDEVIYRCNMMENRSFAVFLKKNPSYYQEETRLHASMLQVLQGLAYLHDNDMVHGEVNLSNVLVSADYTLKIAEFQYQFHQNNQSTILESRSVSNIDGYKLIPKVLHCNNNN</sequence>
<feature type="binding site" evidence="4">
    <location>
        <position position="176"/>
    </location>
    <ligand>
        <name>Zn(2+)</name>
        <dbReference type="ChEBI" id="CHEBI:29105"/>
    </ligand>
</feature>
<comment type="similarity">
    <text evidence="1">Belongs to the sirtuin family.</text>
</comment>
<dbReference type="EMBL" id="GL883020">
    <property type="protein sequence ID" value="EGG18058.1"/>
    <property type="molecule type" value="Genomic_DNA"/>
</dbReference>
<feature type="domain" description="Protein kinase" evidence="5">
    <location>
        <begin position="166"/>
        <end position="372"/>
    </location>
</feature>
<protein>
    <submittedName>
        <fullName evidence="7">NAD(+)-dependent deacetylase</fullName>
    </submittedName>
</protein>
<dbReference type="OrthoDB" id="424302at2759"/>
<dbReference type="GO" id="GO:0005634">
    <property type="term" value="C:nucleus"/>
    <property type="evidence" value="ECO:0007669"/>
    <property type="project" value="EnsemblProtists"/>
</dbReference>
<reference evidence="8" key="1">
    <citation type="journal article" date="2011" name="Genome Res.">
        <title>Phylogeny-wide analysis of social amoeba genomes highlights ancient origins for complex intercellular communication.</title>
        <authorList>
            <person name="Heidel A.J."/>
            <person name="Lawal H.M."/>
            <person name="Felder M."/>
            <person name="Schilde C."/>
            <person name="Helps N.R."/>
            <person name="Tunggal B."/>
            <person name="Rivero F."/>
            <person name="John U."/>
            <person name="Schleicher M."/>
            <person name="Eichinger L."/>
            <person name="Platzer M."/>
            <person name="Noegel A.A."/>
            <person name="Schaap P."/>
            <person name="Gloeckner G."/>
        </authorList>
    </citation>
    <scope>NUCLEOTIDE SEQUENCE [LARGE SCALE GENOMIC DNA]</scope>
    <source>
        <strain evidence="8">SH3</strain>
    </source>
</reference>
<feature type="binding site" evidence="4">
    <location>
        <position position="213"/>
    </location>
    <ligand>
        <name>Zn(2+)</name>
        <dbReference type="ChEBI" id="CHEBI:29105"/>
    </ligand>
</feature>
<keyword evidence="8" id="KW-1185">Reference proteome</keyword>
<dbReference type="AlphaFoldDB" id="F4Q238"/>
<dbReference type="KEGG" id="dfa:DFA_06725"/>
<dbReference type="PANTHER" id="PTHR11085:SF10">
    <property type="entry name" value="NAD-DEPENDENT PROTEIN DEACYLASE SIRTUIN-5, MITOCHONDRIAL-RELATED"/>
    <property type="match status" value="1"/>
</dbReference>
<keyword evidence="3" id="KW-0520">NAD</keyword>
<organism evidence="7 8">
    <name type="scientific">Cavenderia fasciculata</name>
    <name type="common">Slime mold</name>
    <name type="synonym">Dictyostelium fasciculatum</name>
    <dbReference type="NCBI Taxonomy" id="261658"/>
    <lineage>
        <taxon>Eukaryota</taxon>
        <taxon>Amoebozoa</taxon>
        <taxon>Evosea</taxon>
        <taxon>Eumycetozoa</taxon>
        <taxon>Dictyostelia</taxon>
        <taxon>Acytosteliales</taxon>
        <taxon>Cavenderiaceae</taxon>
        <taxon>Cavenderia</taxon>
    </lineage>
</organism>
<dbReference type="InterPro" id="IPR026590">
    <property type="entry name" value="Ssirtuin_cat_dom"/>
</dbReference>
<name>F4Q238_CACFS</name>
<dbReference type="InterPro" id="IPR026591">
    <property type="entry name" value="Sirtuin_cat_small_dom_sf"/>
</dbReference>
<evidence type="ECO:0000256" key="1">
    <source>
        <dbReference type="ARBA" id="ARBA00006988"/>
    </source>
</evidence>
<evidence type="ECO:0000259" key="5">
    <source>
        <dbReference type="PROSITE" id="PS50011"/>
    </source>
</evidence>
<dbReference type="GO" id="GO:0004672">
    <property type="term" value="F:protein kinase activity"/>
    <property type="evidence" value="ECO:0007669"/>
    <property type="project" value="InterPro"/>
</dbReference>
<keyword evidence="2" id="KW-0808">Transferase</keyword>
<gene>
    <name evidence="7" type="primary">sir2E</name>
    <name evidence="7" type="ORF">DFA_06725</name>
</gene>
<dbReference type="PROSITE" id="PS50305">
    <property type="entry name" value="SIRTUIN"/>
    <property type="match status" value="1"/>
</dbReference>
<keyword evidence="4" id="KW-0862">Zinc</keyword>
<dbReference type="InterPro" id="IPR029035">
    <property type="entry name" value="DHS-like_NAD/FAD-binding_dom"/>
</dbReference>
<dbReference type="Pfam" id="PF02146">
    <property type="entry name" value="SIR2"/>
    <property type="match status" value="1"/>
</dbReference>
<dbReference type="InterPro" id="IPR050134">
    <property type="entry name" value="NAD-dep_sirtuin_deacylases"/>
</dbReference>
<evidence type="ECO:0000259" key="6">
    <source>
        <dbReference type="PROSITE" id="PS50305"/>
    </source>
</evidence>
<evidence type="ECO:0000313" key="8">
    <source>
        <dbReference type="Proteomes" id="UP000007797"/>
    </source>
</evidence>
<feature type="binding site" evidence="4">
    <location>
        <position position="171"/>
    </location>
    <ligand>
        <name>Zn(2+)</name>
        <dbReference type="ChEBI" id="CHEBI:29105"/>
    </ligand>
</feature>
<dbReference type="SUPFAM" id="SSF52467">
    <property type="entry name" value="DHS-like NAD/FAD-binding domain"/>
    <property type="match status" value="1"/>
</dbReference>
<dbReference type="CDD" id="cd00296">
    <property type="entry name" value="SIR2"/>
    <property type="match status" value="1"/>
</dbReference>
<evidence type="ECO:0000256" key="3">
    <source>
        <dbReference type="ARBA" id="ARBA00023027"/>
    </source>
</evidence>
<dbReference type="SUPFAM" id="SSF56112">
    <property type="entry name" value="Protein kinase-like (PK-like)"/>
    <property type="match status" value="1"/>
</dbReference>
<dbReference type="GeneID" id="14870177"/>
<keyword evidence="4" id="KW-0479">Metal-binding</keyword>
<dbReference type="RefSeq" id="XP_004356951.1">
    <property type="nucleotide sequence ID" value="XM_004356897.1"/>
</dbReference>
<dbReference type="Proteomes" id="UP000007797">
    <property type="component" value="Unassembled WGS sequence"/>
</dbReference>
<dbReference type="STRING" id="1054147.F4Q238"/>
<dbReference type="PANTHER" id="PTHR11085">
    <property type="entry name" value="NAD-DEPENDENT PROTEIN DEACYLASE SIRTUIN-5, MITOCHONDRIAL-RELATED"/>
    <property type="match status" value="1"/>
</dbReference>
<dbReference type="InterPro" id="IPR001245">
    <property type="entry name" value="Ser-Thr/Tyr_kinase_cat_dom"/>
</dbReference>
<dbReference type="GO" id="GO:0017136">
    <property type="term" value="F:histone deacetylase activity, NAD-dependent"/>
    <property type="evidence" value="ECO:0007669"/>
    <property type="project" value="TreeGrafter"/>
</dbReference>
<dbReference type="InterPro" id="IPR011009">
    <property type="entry name" value="Kinase-like_dom_sf"/>
</dbReference>
<dbReference type="Pfam" id="PF07714">
    <property type="entry name" value="PK_Tyr_Ser-Thr"/>
    <property type="match status" value="1"/>
</dbReference>
<dbReference type="Gene3D" id="3.30.1600.10">
    <property type="entry name" value="SIR2/SIRT2 'Small Domain"/>
    <property type="match status" value="1"/>
</dbReference>
<accession>F4Q238</accession>
<dbReference type="GO" id="GO:0046872">
    <property type="term" value="F:metal ion binding"/>
    <property type="evidence" value="ECO:0007669"/>
    <property type="project" value="UniProtKB-KW"/>
</dbReference>
<dbReference type="Gene3D" id="3.40.50.1220">
    <property type="entry name" value="TPP-binding domain"/>
    <property type="match status" value="1"/>
</dbReference>
<evidence type="ECO:0000256" key="2">
    <source>
        <dbReference type="ARBA" id="ARBA00022679"/>
    </source>
</evidence>
<dbReference type="GO" id="GO:0070403">
    <property type="term" value="F:NAD+ binding"/>
    <property type="evidence" value="ECO:0007669"/>
    <property type="project" value="InterPro"/>
</dbReference>
<evidence type="ECO:0000313" key="7">
    <source>
        <dbReference type="EMBL" id="EGG18058.1"/>
    </source>
</evidence>
<dbReference type="Gene3D" id="1.10.510.10">
    <property type="entry name" value="Transferase(Phosphotransferase) domain 1"/>
    <property type="match status" value="1"/>
</dbReference>
<dbReference type="PROSITE" id="PS50011">
    <property type="entry name" value="PROTEIN_KINASE_DOM"/>
    <property type="match status" value="1"/>
</dbReference>